<evidence type="ECO:0000313" key="2">
    <source>
        <dbReference type="Proteomes" id="UP000024635"/>
    </source>
</evidence>
<dbReference type="EMBL" id="JARK01000322">
    <property type="protein sequence ID" value="EYC38362.1"/>
    <property type="molecule type" value="Genomic_DNA"/>
</dbReference>
<dbReference type="AlphaFoldDB" id="A0A016WGD9"/>
<evidence type="ECO:0000313" key="1">
    <source>
        <dbReference type="EMBL" id="EYC38362.1"/>
    </source>
</evidence>
<protein>
    <submittedName>
        <fullName evidence="1">Uncharacterized protein</fullName>
    </submittedName>
</protein>
<dbReference type="Proteomes" id="UP000024635">
    <property type="component" value="Unassembled WGS sequence"/>
</dbReference>
<sequence>MPKTSAILQAASAAEWLSLNSYNMITRKSRRLNIFRDPIKKSREELARLLKKQLKEQNKPYQELAQVGLKLLNWARKKSFSKHTVKRQLFSQQPNIMACMI</sequence>
<name>A0A016WGD9_9BILA</name>
<organism evidence="1 2">
    <name type="scientific">Ancylostoma ceylanicum</name>
    <dbReference type="NCBI Taxonomy" id="53326"/>
    <lineage>
        <taxon>Eukaryota</taxon>
        <taxon>Metazoa</taxon>
        <taxon>Ecdysozoa</taxon>
        <taxon>Nematoda</taxon>
        <taxon>Chromadorea</taxon>
        <taxon>Rhabditida</taxon>
        <taxon>Rhabditina</taxon>
        <taxon>Rhabditomorpha</taxon>
        <taxon>Strongyloidea</taxon>
        <taxon>Ancylostomatidae</taxon>
        <taxon>Ancylostomatinae</taxon>
        <taxon>Ancylostoma</taxon>
    </lineage>
</organism>
<proteinExistence type="predicted"/>
<reference evidence="2" key="1">
    <citation type="journal article" date="2015" name="Nat. Genet.">
        <title>The genome and transcriptome of the zoonotic hookworm Ancylostoma ceylanicum identify infection-specific gene families.</title>
        <authorList>
            <person name="Schwarz E.M."/>
            <person name="Hu Y."/>
            <person name="Antoshechkin I."/>
            <person name="Miller M.M."/>
            <person name="Sternberg P.W."/>
            <person name="Aroian R.V."/>
        </authorList>
    </citation>
    <scope>NUCLEOTIDE SEQUENCE</scope>
    <source>
        <strain evidence="2">HY135</strain>
    </source>
</reference>
<accession>A0A016WGD9</accession>
<comment type="caution">
    <text evidence="1">The sequence shown here is derived from an EMBL/GenBank/DDBJ whole genome shotgun (WGS) entry which is preliminary data.</text>
</comment>
<keyword evidence="2" id="KW-1185">Reference proteome</keyword>
<gene>
    <name evidence="1" type="primary">Acey_s0722.g1833</name>
    <name evidence="1" type="ORF">Y032_0722g1833</name>
</gene>